<dbReference type="Proteomes" id="UP000177905">
    <property type="component" value="Unassembled WGS sequence"/>
</dbReference>
<evidence type="ECO:0000256" key="2">
    <source>
        <dbReference type="ARBA" id="ARBA00022722"/>
    </source>
</evidence>
<dbReference type="GO" id="GO:0110001">
    <property type="term" value="C:toxin-antitoxin complex"/>
    <property type="evidence" value="ECO:0007669"/>
    <property type="project" value="InterPro"/>
</dbReference>
<sequence>MIDIDLMRRKLARLNMHLDKLEPFTRKSFNEYLSDPYTKYSTERLIQLIVECASDINSHVVVEKEKRPPEDYTSSFLRAAEVGLITLSLAQKIKGSGGMRNVITHEYMDIDDEKVYNILPSAITDFKEYIKQVDKFLDGLERE</sequence>
<gene>
    <name evidence="5" type="ORF">A2290_06505</name>
</gene>
<evidence type="ECO:0000256" key="4">
    <source>
        <dbReference type="ARBA" id="ARBA00024207"/>
    </source>
</evidence>
<dbReference type="PANTHER" id="PTHR33397:SF5">
    <property type="entry name" value="RNASE YUTE-RELATED"/>
    <property type="match status" value="1"/>
</dbReference>
<protein>
    <recommendedName>
        <fullName evidence="7">DUF86 domain-containing protein</fullName>
    </recommendedName>
</protein>
<dbReference type="PANTHER" id="PTHR33397">
    <property type="entry name" value="UPF0331 PROTEIN YUTE"/>
    <property type="match status" value="1"/>
</dbReference>
<dbReference type="InterPro" id="IPR052379">
    <property type="entry name" value="Type_VII_TA_RNase"/>
</dbReference>
<dbReference type="InterPro" id="IPR037038">
    <property type="entry name" value="HepT-like_sf"/>
</dbReference>
<evidence type="ECO:0000313" key="6">
    <source>
        <dbReference type="Proteomes" id="UP000177905"/>
    </source>
</evidence>
<evidence type="ECO:0000256" key="1">
    <source>
        <dbReference type="ARBA" id="ARBA00022649"/>
    </source>
</evidence>
<name>A0A1F4S820_UNCSA</name>
<evidence type="ECO:0008006" key="7">
    <source>
        <dbReference type="Google" id="ProtNLM"/>
    </source>
</evidence>
<dbReference type="NCBIfam" id="NF047751">
    <property type="entry name" value="HepT_toxin"/>
    <property type="match status" value="1"/>
</dbReference>
<dbReference type="GO" id="GO:0004540">
    <property type="term" value="F:RNA nuclease activity"/>
    <property type="evidence" value="ECO:0007669"/>
    <property type="project" value="InterPro"/>
</dbReference>
<comment type="caution">
    <text evidence="5">The sequence shown here is derived from an EMBL/GenBank/DDBJ whole genome shotgun (WGS) entry which is preliminary data.</text>
</comment>
<comment type="similarity">
    <text evidence="4">Belongs to the HepT RNase toxin family.</text>
</comment>
<dbReference type="AlphaFoldDB" id="A0A1F4S820"/>
<keyword evidence="3" id="KW-0378">Hydrolase</keyword>
<dbReference type="InterPro" id="IPR008201">
    <property type="entry name" value="HepT-like"/>
</dbReference>
<keyword evidence="2" id="KW-0540">Nuclease</keyword>
<organism evidence="5 6">
    <name type="scientific">candidate division WOR-1 bacterium RIFOXYB2_FULL_36_35</name>
    <dbReference type="NCBI Taxonomy" id="1802578"/>
    <lineage>
        <taxon>Bacteria</taxon>
        <taxon>Bacillati</taxon>
        <taxon>Saganbacteria</taxon>
    </lineage>
</organism>
<keyword evidence="1" id="KW-1277">Toxin-antitoxin system</keyword>
<evidence type="ECO:0000256" key="3">
    <source>
        <dbReference type="ARBA" id="ARBA00022801"/>
    </source>
</evidence>
<dbReference type="Gene3D" id="1.20.120.580">
    <property type="entry name" value="bsu32300-like"/>
    <property type="match status" value="1"/>
</dbReference>
<evidence type="ECO:0000313" key="5">
    <source>
        <dbReference type="EMBL" id="OGC16537.1"/>
    </source>
</evidence>
<dbReference type="GO" id="GO:0016787">
    <property type="term" value="F:hydrolase activity"/>
    <property type="evidence" value="ECO:0007669"/>
    <property type="project" value="UniProtKB-KW"/>
</dbReference>
<reference evidence="5 6" key="1">
    <citation type="journal article" date="2016" name="Nat. Commun.">
        <title>Thousands of microbial genomes shed light on interconnected biogeochemical processes in an aquifer system.</title>
        <authorList>
            <person name="Anantharaman K."/>
            <person name="Brown C.T."/>
            <person name="Hug L.A."/>
            <person name="Sharon I."/>
            <person name="Castelle C.J."/>
            <person name="Probst A.J."/>
            <person name="Thomas B.C."/>
            <person name="Singh A."/>
            <person name="Wilkins M.J."/>
            <person name="Karaoz U."/>
            <person name="Brodie E.L."/>
            <person name="Williams K.H."/>
            <person name="Hubbard S.S."/>
            <person name="Banfield J.F."/>
        </authorList>
    </citation>
    <scope>NUCLEOTIDE SEQUENCE [LARGE SCALE GENOMIC DNA]</scope>
</reference>
<dbReference type="Pfam" id="PF01934">
    <property type="entry name" value="HepT-like"/>
    <property type="match status" value="1"/>
</dbReference>
<dbReference type="EMBL" id="MEUA01000007">
    <property type="protein sequence ID" value="OGC16537.1"/>
    <property type="molecule type" value="Genomic_DNA"/>
</dbReference>
<proteinExistence type="inferred from homology"/>
<accession>A0A1F4S820</accession>